<gene>
    <name evidence="4" type="ORF">COS81_04710</name>
</gene>
<comment type="caution">
    <text evidence="4">The sequence shown here is derived from an EMBL/GenBank/DDBJ whole genome shotgun (WGS) entry which is preliminary data.</text>
</comment>
<evidence type="ECO:0000259" key="3">
    <source>
        <dbReference type="Pfam" id="PF08486"/>
    </source>
</evidence>
<evidence type="ECO:0000256" key="2">
    <source>
        <dbReference type="SAM" id="MobiDB-lite"/>
    </source>
</evidence>
<reference evidence="5" key="1">
    <citation type="submission" date="2017-09" db="EMBL/GenBank/DDBJ databases">
        <title>Depth-based differentiation of microbial function through sediment-hosted aquifers and enrichment of novel symbionts in the deep terrestrial subsurface.</title>
        <authorList>
            <person name="Probst A.J."/>
            <person name="Ladd B."/>
            <person name="Jarett J.K."/>
            <person name="Geller-Mcgrath D.E."/>
            <person name="Sieber C.M.K."/>
            <person name="Emerson J.B."/>
            <person name="Anantharaman K."/>
            <person name="Thomas B.C."/>
            <person name="Malmstrom R."/>
            <person name="Stieglmeier M."/>
            <person name="Klingl A."/>
            <person name="Woyke T."/>
            <person name="Ryan C.M."/>
            <person name="Banfield J.F."/>
        </authorList>
    </citation>
    <scope>NUCLEOTIDE SEQUENCE [LARGE SCALE GENOMIC DNA]</scope>
</reference>
<name>A0A2M7ALG1_UNCKA</name>
<proteinExistence type="predicted"/>
<accession>A0A2M7ALG1</accession>
<sequence>MRSKNSNTLPRILSIILTILLLGVSLDGSIFQGVSADELDQTRQEKEQKEKELTEQQKQLEAKKAEEGTLAGQYQSYAGQLEQAEKLLEEKIAAIAARQAELKKLEQEMQMRETELAAKQALIEQRIRSLYKKSYTPSIVTFFSNDKLSSLAEDYTYRTVILKEDKKTAIGLGEMILAIGKEREENETLKASLEKEKETLDLDVQKAKEQIAASQAQIAANRNTQLQLVQQLVGLQGALASLTQKEQEILAAKAAAAAAQNTVGNNEQTWLSISTPAPGNSGNYFSFWTYGYPHRVGMNQYGAYGRALAGQTTGEILHAYYNAVTVTGIDPDAGSFEEPTEIKVDGYGWISFPDYLKGIGEMPSSWPKEALKAQAIASRTYALNYINYASYQNYDAYRNDPNARSICTDQRCQVYLGHPKEAAWQMAVDDSAGMVILSGGVPITAWYASTAGGATLSSQEVWGGYRSYVLGIVDTDSQGQAYDGPFWGDSPWFHKAWGDNPWLSKEQTVDLVNAALLPQSYNQNLPSAENGGFSAEKVVETLNTEGIQAVFDMQSISLEINAKQTVSMVVVSSNGNFTLDPQRFRFVFNLRSPGTDAIWTTNLTWKQIK</sequence>
<evidence type="ECO:0000313" key="5">
    <source>
        <dbReference type="Proteomes" id="UP000229916"/>
    </source>
</evidence>
<dbReference type="NCBIfam" id="TIGR02669">
    <property type="entry name" value="SpoIID_LytB"/>
    <property type="match status" value="1"/>
</dbReference>
<dbReference type="GO" id="GO:0030435">
    <property type="term" value="P:sporulation resulting in formation of a cellular spore"/>
    <property type="evidence" value="ECO:0007669"/>
    <property type="project" value="InterPro"/>
</dbReference>
<dbReference type="InterPro" id="IPR013486">
    <property type="entry name" value="SpoIID/LytB"/>
</dbReference>
<dbReference type="Pfam" id="PF08486">
    <property type="entry name" value="SpoIID"/>
    <property type="match status" value="1"/>
</dbReference>
<dbReference type="AlphaFoldDB" id="A0A2M7ALG1"/>
<dbReference type="InterPro" id="IPR013693">
    <property type="entry name" value="SpoIID/LytB_N"/>
</dbReference>
<dbReference type="Gene3D" id="6.10.250.3150">
    <property type="match status" value="1"/>
</dbReference>
<protein>
    <recommendedName>
        <fullName evidence="3">Sporulation stage II protein D amidase enhancer LytB N-terminal domain-containing protein</fullName>
    </recommendedName>
</protein>
<evidence type="ECO:0000256" key="1">
    <source>
        <dbReference type="SAM" id="Coils"/>
    </source>
</evidence>
<dbReference type="Proteomes" id="UP000229916">
    <property type="component" value="Unassembled WGS sequence"/>
</dbReference>
<feature type="region of interest" description="Disordered" evidence="2">
    <location>
        <begin position="42"/>
        <end position="65"/>
    </location>
</feature>
<feature type="coiled-coil region" evidence="1">
    <location>
        <begin position="179"/>
        <end position="262"/>
    </location>
</feature>
<evidence type="ECO:0000313" key="4">
    <source>
        <dbReference type="EMBL" id="PIU68236.1"/>
    </source>
</evidence>
<keyword evidence="1" id="KW-0175">Coiled coil</keyword>
<dbReference type="EMBL" id="PEWD01000090">
    <property type="protein sequence ID" value="PIU68236.1"/>
    <property type="molecule type" value="Genomic_DNA"/>
</dbReference>
<organism evidence="4 5">
    <name type="scientific">candidate division WWE3 bacterium CG06_land_8_20_14_3_00_42_16</name>
    <dbReference type="NCBI Taxonomy" id="1975083"/>
    <lineage>
        <taxon>Bacteria</taxon>
        <taxon>Katanobacteria</taxon>
    </lineage>
</organism>
<feature type="domain" description="Sporulation stage II protein D amidase enhancer LytB N-terminal" evidence="3">
    <location>
        <begin position="351"/>
        <end position="436"/>
    </location>
</feature>